<dbReference type="InterPro" id="IPR007156">
    <property type="entry name" value="MamQ_LemA"/>
</dbReference>
<dbReference type="AlphaFoldDB" id="C7DIJ6"/>
<sequence>MSLLLYAIVGLVVVIIAGLVIVIYNSLVALKNNAKKAWADIDVLLEKRHDALGKLIDTVSGYMKYEKGLMTQLTQLRSQWMNLPQEDVQAKMNASNQVSSALKSVFAVAENYPDLKANNSFIQLQQSILTIESQIADRREFYNQSVTDLNIRIQQFPYNLLARAMGFSAMPLFQVPNEAKADVKINFDMTQ</sequence>
<dbReference type="Pfam" id="PF04011">
    <property type="entry name" value="LemA"/>
    <property type="match status" value="1"/>
</dbReference>
<accession>C7DIJ6</accession>
<organism evidence="7 8">
    <name type="scientific">Candidatus Micrarchaeum acidiphilum ARMAN-2</name>
    <dbReference type="NCBI Taxonomy" id="425595"/>
    <lineage>
        <taxon>Archaea</taxon>
        <taxon>Candidatus Micrarchaeota</taxon>
        <taxon>Candidatus Micrarchaeia</taxon>
        <taxon>Candidatus Micrarchaeales</taxon>
        <taxon>Candidatus Micrarchaeaceae</taxon>
        <taxon>Candidatus Micrarchaeum</taxon>
    </lineage>
</organism>
<reference evidence="7 8" key="2">
    <citation type="journal article" date="2010" name="Proc. Natl. Acad. Sci. U.S.A.">
        <title>Enigmatic, ultrasmall, uncultivated Archaea.</title>
        <authorList>
            <person name="Baker B.J."/>
            <person name="Comolli L.R."/>
            <person name="Dick G.J."/>
            <person name="Hauser L.J."/>
            <person name="Hyatt D."/>
            <person name="Dill B.D."/>
            <person name="Land M.L."/>
            <person name="Verberkmoes N.C."/>
            <person name="Hettich R.L."/>
            <person name="Banfield J.F."/>
        </authorList>
    </citation>
    <scope>NUCLEOTIDE SEQUENCE [LARGE SCALE GENOMIC DNA]</scope>
    <source>
        <strain evidence="7">ARMAN-2</strain>
    </source>
</reference>
<evidence type="ECO:0000256" key="6">
    <source>
        <dbReference type="SAM" id="Phobius"/>
    </source>
</evidence>
<evidence type="ECO:0000256" key="5">
    <source>
        <dbReference type="ARBA" id="ARBA00023136"/>
    </source>
</evidence>
<evidence type="ECO:0000313" key="8">
    <source>
        <dbReference type="Proteomes" id="UP000332487"/>
    </source>
</evidence>
<evidence type="ECO:0000256" key="3">
    <source>
        <dbReference type="ARBA" id="ARBA00022692"/>
    </source>
</evidence>
<evidence type="ECO:0000256" key="2">
    <source>
        <dbReference type="ARBA" id="ARBA00008854"/>
    </source>
</evidence>
<dbReference type="InterPro" id="IPR023353">
    <property type="entry name" value="LemA-like_dom_sf"/>
</dbReference>
<keyword evidence="5 6" id="KW-0472">Membrane</keyword>
<dbReference type="PANTHER" id="PTHR34478">
    <property type="entry name" value="PROTEIN LEMA"/>
    <property type="match status" value="1"/>
</dbReference>
<keyword evidence="3 6" id="KW-0812">Transmembrane</keyword>
<keyword evidence="4 6" id="KW-1133">Transmembrane helix</keyword>
<dbReference type="Proteomes" id="UP000332487">
    <property type="component" value="Unassembled WGS sequence"/>
</dbReference>
<dbReference type="SUPFAM" id="SSF140478">
    <property type="entry name" value="LemA-like"/>
    <property type="match status" value="1"/>
</dbReference>
<feature type="transmembrane region" description="Helical" evidence="6">
    <location>
        <begin position="6"/>
        <end position="27"/>
    </location>
</feature>
<comment type="subcellular location">
    <subcellularLocation>
        <location evidence="1">Membrane</location>
        <topology evidence="1">Single-pass membrane protein</topology>
    </subcellularLocation>
</comment>
<dbReference type="GO" id="GO:0016020">
    <property type="term" value="C:membrane"/>
    <property type="evidence" value="ECO:0007669"/>
    <property type="project" value="UniProtKB-SubCell"/>
</dbReference>
<evidence type="ECO:0000256" key="4">
    <source>
        <dbReference type="ARBA" id="ARBA00022989"/>
    </source>
</evidence>
<dbReference type="Gene3D" id="1.20.1440.20">
    <property type="entry name" value="LemA-like domain"/>
    <property type="match status" value="1"/>
</dbReference>
<evidence type="ECO:0000256" key="1">
    <source>
        <dbReference type="ARBA" id="ARBA00004167"/>
    </source>
</evidence>
<protein>
    <submittedName>
        <fullName evidence="7">LemA family protein</fullName>
    </submittedName>
</protein>
<reference evidence="7 8" key="1">
    <citation type="journal article" date="2009" name="Genome Biol.">
        <title>Community-wide analysis of microbial genome sequence signatures.</title>
        <authorList>
            <person name="Dick G.J."/>
            <person name="Andersson A.F."/>
            <person name="Baker B.J."/>
            <person name="Simmons S.L."/>
            <person name="Thomas B.C."/>
            <person name="Yelton A.P."/>
            <person name="Banfield J.F."/>
        </authorList>
    </citation>
    <scope>NUCLEOTIDE SEQUENCE [LARGE SCALE GENOMIC DNA]</scope>
    <source>
        <strain evidence="7">ARMAN-2</strain>
    </source>
</reference>
<name>C7DIJ6_MICA2</name>
<keyword evidence="8" id="KW-1185">Reference proteome</keyword>
<dbReference type="PANTHER" id="PTHR34478:SF1">
    <property type="entry name" value="PROTEIN LEMA"/>
    <property type="match status" value="1"/>
</dbReference>
<dbReference type="EMBL" id="GG697241">
    <property type="protein sequence ID" value="EET89770.1"/>
    <property type="molecule type" value="Genomic_DNA"/>
</dbReference>
<evidence type="ECO:0000313" key="7">
    <source>
        <dbReference type="EMBL" id="EET89770.1"/>
    </source>
</evidence>
<gene>
    <name evidence="7" type="ORF">UNLARM2_0884</name>
</gene>
<comment type="similarity">
    <text evidence="2">Belongs to the LemA family.</text>
</comment>
<proteinExistence type="inferred from homology"/>